<dbReference type="GO" id="GO:0016799">
    <property type="term" value="F:hydrolase activity, hydrolyzing N-glycosyl compounds"/>
    <property type="evidence" value="ECO:0007669"/>
    <property type="project" value="TreeGrafter"/>
</dbReference>
<comment type="similarity">
    <text evidence="1">Belongs to the LOG family.</text>
</comment>
<evidence type="ECO:0000256" key="1">
    <source>
        <dbReference type="ARBA" id="ARBA00006763"/>
    </source>
</evidence>
<dbReference type="Pfam" id="PF03641">
    <property type="entry name" value="Lysine_decarbox"/>
    <property type="match status" value="1"/>
</dbReference>
<evidence type="ECO:0000313" key="4">
    <source>
        <dbReference type="EMBL" id="TQL44624.1"/>
    </source>
</evidence>
<evidence type="ECO:0000259" key="3">
    <source>
        <dbReference type="PROSITE" id="PS51462"/>
    </source>
</evidence>
<dbReference type="InterPro" id="IPR020084">
    <property type="entry name" value="NUDIX_hydrolase_CS"/>
</dbReference>
<dbReference type="CDD" id="cd04690">
    <property type="entry name" value="NUDIX_Hydrolase"/>
    <property type="match status" value="1"/>
</dbReference>
<dbReference type="PANTHER" id="PTHR31223">
    <property type="entry name" value="LOG FAMILY PROTEIN YJL055W"/>
    <property type="match status" value="1"/>
</dbReference>
<dbReference type="Pfam" id="PF00293">
    <property type="entry name" value="NUDIX"/>
    <property type="match status" value="1"/>
</dbReference>
<dbReference type="PROSITE" id="PS51462">
    <property type="entry name" value="NUDIX"/>
    <property type="match status" value="1"/>
</dbReference>
<keyword evidence="2" id="KW-0378">Hydrolase</keyword>
<proteinExistence type="inferred from homology"/>
<dbReference type="SUPFAM" id="SSF102405">
    <property type="entry name" value="MCP/YpsA-like"/>
    <property type="match status" value="1"/>
</dbReference>
<dbReference type="Gene3D" id="3.40.50.450">
    <property type="match status" value="1"/>
</dbReference>
<comment type="caution">
    <text evidence="4">The sequence shown here is derived from an EMBL/GenBank/DDBJ whole genome shotgun (WGS) entry which is preliminary data.</text>
</comment>
<organism evidence="4 5">
    <name type="scientific">Leucobacter komagatae</name>
    <dbReference type="NCBI Taxonomy" id="55969"/>
    <lineage>
        <taxon>Bacteria</taxon>
        <taxon>Bacillati</taxon>
        <taxon>Actinomycetota</taxon>
        <taxon>Actinomycetes</taxon>
        <taxon>Micrococcales</taxon>
        <taxon>Microbacteriaceae</taxon>
        <taxon>Leucobacter</taxon>
    </lineage>
</organism>
<sequence length="325" mass="34910">MAQRVADPIRVSAVVVRDPEGRVLNVRKRGTQSLMLPGGKPEPGEDPRDTAIREFREELGIELDPLRLRGLGEFRAPAANEPERDVIAQVFEHPYVAVDRPLAEIEHLEWADPGAENPAMAPLNTEQVFPALATAARPPQRLAVFTGSAFGNSPSFASGARAFGNAMGEAGIDLVYGGGKVGLMGTVADAVLESGGSAFGVITEALLDGETGHTGLTRLEVVATMPERKRRMAELTDAFVALPGGPGTLEEIFEVWTWVTLGIHTKPVALYDIDGYWQPLIGAIDAMVDAGFSKPEARAALIVATEPEELFTKISAWEPPRPKWS</sequence>
<reference evidence="4 5" key="1">
    <citation type="submission" date="2019-06" db="EMBL/GenBank/DDBJ databases">
        <title>Sequencing the genomes of 1000 actinobacteria strains.</title>
        <authorList>
            <person name="Klenk H.-P."/>
        </authorList>
    </citation>
    <scope>NUCLEOTIDE SEQUENCE [LARGE SCALE GENOMIC DNA]</scope>
    <source>
        <strain evidence="4 5">DSM 8803</strain>
    </source>
</reference>
<dbReference type="RefSeq" id="WP_246055889.1">
    <property type="nucleotide sequence ID" value="NZ_BAAAUY010000003.1"/>
</dbReference>
<dbReference type="AlphaFoldDB" id="A0A542Y9E5"/>
<accession>A0A542Y9E5</accession>
<dbReference type="SUPFAM" id="SSF55811">
    <property type="entry name" value="Nudix"/>
    <property type="match status" value="1"/>
</dbReference>
<dbReference type="InterPro" id="IPR005269">
    <property type="entry name" value="LOG"/>
</dbReference>
<dbReference type="InterPro" id="IPR000086">
    <property type="entry name" value="NUDIX_hydrolase_dom"/>
</dbReference>
<dbReference type="GO" id="GO:0005829">
    <property type="term" value="C:cytosol"/>
    <property type="evidence" value="ECO:0007669"/>
    <property type="project" value="TreeGrafter"/>
</dbReference>
<dbReference type="NCBIfam" id="TIGR00730">
    <property type="entry name" value="Rossman fold protein, TIGR00730 family"/>
    <property type="match status" value="1"/>
</dbReference>
<dbReference type="EMBL" id="VFON01000001">
    <property type="protein sequence ID" value="TQL44624.1"/>
    <property type="molecule type" value="Genomic_DNA"/>
</dbReference>
<gene>
    <name evidence="4" type="ORF">FB468_2685</name>
</gene>
<dbReference type="PROSITE" id="PS00893">
    <property type="entry name" value="NUDIX_BOX"/>
    <property type="match status" value="1"/>
</dbReference>
<dbReference type="InterPro" id="IPR031100">
    <property type="entry name" value="LOG_fam"/>
</dbReference>
<evidence type="ECO:0000256" key="2">
    <source>
        <dbReference type="ARBA" id="ARBA00022801"/>
    </source>
</evidence>
<dbReference type="Gene3D" id="3.90.79.10">
    <property type="entry name" value="Nucleoside Triphosphate Pyrophosphohydrolase"/>
    <property type="match status" value="1"/>
</dbReference>
<protein>
    <recommendedName>
        <fullName evidence="3">Nudix hydrolase domain-containing protein</fullName>
    </recommendedName>
</protein>
<keyword evidence="5" id="KW-1185">Reference proteome</keyword>
<evidence type="ECO:0000313" key="5">
    <source>
        <dbReference type="Proteomes" id="UP000319094"/>
    </source>
</evidence>
<dbReference type="PANTHER" id="PTHR31223:SF70">
    <property type="entry name" value="LOG FAMILY PROTEIN YJL055W"/>
    <property type="match status" value="1"/>
</dbReference>
<dbReference type="InterPro" id="IPR015797">
    <property type="entry name" value="NUDIX_hydrolase-like_dom_sf"/>
</dbReference>
<name>A0A542Y9E5_9MICO</name>
<dbReference type="GO" id="GO:0009691">
    <property type="term" value="P:cytokinin biosynthetic process"/>
    <property type="evidence" value="ECO:0007669"/>
    <property type="project" value="InterPro"/>
</dbReference>
<feature type="domain" description="Nudix hydrolase" evidence="3">
    <location>
        <begin position="7"/>
        <end position="134"/>
    </location>
</feature>
<dbReference type="Proteomes" id="UP000319094">
    <property type="component" value="Unassembled WGS sequence"/>
</dbReference>